<dbReference type="RefSeq" id="XP_026676746.1">
    <property type="nucleotide sequence ID" value="XM_026820945.1"/>
</dbReference>
<feature type="region of interest" description="Disordered" evidence="1">
    <location>
        <begin position="137"/>
        <end position="184"/>
    </location>
</feature>
<feature type="compositionally biased region" description="Polar residues" evidence="1">
    <location>
        <begin position="407"/>
        <end position="420"/>
    </location>
</feature>
<gene>
    <name evidence="3" type="primary">LOC103505648</name>
</gene>
<dbReference type="KEGG" id="dci:103505648"/>
<proteinExistence type="predicted"/>
<dbReference type="AlphaFoldDB" id="A0A3Q0IKF0"/>
<name>A0A3Q0IKF0_DIACI</name>
<protein>
    <submittedName>
        <fullName evidence="3">Uncharacterized protein LOC103505648</fullName>
    </submittedName>
</protein>
<feature type="compositionally biased region" description="Basic and acidic residues" evidence="1">
    <location>
        <begin position="525"/>
        <end position="540"/>
    </location>
</feature>
<dbReference type="Proteomes" id="UP000079169">
    <property type="component" value="Unplaced"/>
</dbReference>
<evidence type="ECO:0000313" key="3">
    <source>
        <dbReference type="RefSeq" id="XP_026676746.1"/>
    </source>
</evidence>
<sequence>MATSMAVSPKQDKVVDKPSVYHYDSDIYDQETIASSKTSDTELVVNSDTEVRHSLRSVNSIYDKNTLPYNASQTKTKEQTTTPNKGNYSSQTVASPELFSDSDSDEDNNRNVLNVPSIKANTQQNLHQLMNMMEKDIEPTCPENKTFDEVKKRKRRLSPSPLDNLKRSKHTSVEHKSSSSSSDLPRLKQVNKVNTLYVNKELDSATNLMKKNNLSVPCVAGKDAMKSRPTARNLAIDFDKIEVDTSQPNKTLNLTVENLKLFDEINETSQHQDNSFFEKETLIVRDKNGAKHQGSDKSSLASSLFFESCMNRNKKSVSKLNSKEDICTVKRSDSGQEKTKIHPTKIDSLHLKRKKVPTPDFLKVKFDQGKIVEIKSSSTDDSDCYPTKALSQSYKFSQKLKKHTPTKARNTLYHSQPQKKSTTHKPSRSLSQPRKNTNLFDTDSSDEFTEITKRKPKQTQDISFGILSPIPRLNERDTSIHKESETKERQGSRPDFQASPVGDTNKYSPQTQDISFGILSPIPRLNERDTIKRDTINGTR</sequence>
<organism evidence="2 3">
    <name type="scientific">Diaphorina citri</name>
    <name type="common">Asian citrus psyllid</name>
    <dbReference type="NCBI Taxonomy" id="121845"/>
    <lineage>
        <taxon>Eukaryota</taxon>
        <taxon>Metazoa</taxon>
        <taxon>Ecdysozoa</taxon>
        <taxon>Arthropoda</taxon>
        <taxon>Hexapoda</taxon>
        <taxon>Insecta</taxon>
        <taxon>Pterygota</taxon>
        <taxon>Neoptera</taxon>
        <taxon>Paraneoptera</taxon>
        <taxon>Hemiptera</taxon>
        <taxon>Sternorrhyncha</taxon>
        <taxon>Psylloidea</taxon>
        <taxon>Psyllidae</taxon>
        <taxon>Diaphorininae</taxon>
        <taxon>Diaphorina</taxon>
    </lineage>
</organism>
<feature type="compositionally biased region" description="Polar residues" evidence="1">
    <location>
        <begin position="69"/>
        <end position="94"/>
    </location>
</feature>
<keyword evidence="2" id="KW-1185">Reference proteome</keyword>
<feature type="region of interest" description="Disordered" evidence="1">
    <location>
        <begin position="69"/>
        <end position="115"/>
    </location>
</feature>
<dbReference type="PaxDb" id="121845-A0A3Q0IKF0"/>
<feature type="compositionally biased region" description="Polar residues" evidence="1">
    <location>
        <begin position="505"/>
        <end position="514"/>
    </location>
</feature>
<evidence type="ECO:0000256" key="1">
    <source>
        <dbReference type="SAM" id="MobiDB-lite"/>
    </source>
</evidence>
<accession>A0A3Q0IKF0</accession>
<reference evidence="3" key="1">
    <citation type="submission" date="2025-08" db="UniProtKB">
        <authorList>
            <consortium name="RefSeq"/>
        </authorList>
    </citation>
    <scope>IDENTIFICATION</scope>
</reference>
<feature type="compositionally biased region" description="Polar residues" evidence="1">
    <location>
        <begin position="428"/>
        <end position="442"/>
    </location>
</feature>
<evidence type="ECO:0000313" key="2">
    <source>
        <dbReference type="Proteomes" id="UP000079169"/>
    </source>
</evidence>
<feature type="region of interest" description="Disordered" evidence="1">
    <location>
        <begin position="397"/>
        <end position="540"/>
    </location>
</feature>
<feature type="compositionally biased region" description="Basic and acidic residues" evidence="1">
    <location>
        <begin position="473"/>
        <end position="492"/>
    </location>
</feature>
<dbReference type="GeneID" id="103505648"/>